<evidence type="ECO:0000256" key="3">
    <source>
        <dbReference type="ARBA" id="ARBA00015571"/>
    </source>
</evidence>
<comment type="subcellular location">
    <subcellularLocation>
        <location evidence="1">Membrane</location>
        <topology evidence="1">Multi-pass membrane protein</topology>
    </subcellularLocation>
</comment>
<evidence type="ECO:0000256" key="6">
    <source>
        <dbReference type="ARBA" id="ARBA00023136"/>
    </source>
</evidence>
<dbReference type="PANTHER" id="PTHR34093:SF1">
    <property type="entry name" value="CHLORIDE CHANNEL CLIC-LIKE PROTEIN 1"/>
    <property type="match status" value="1"/>
</dbReference>
<feature type="chain" id="PRO_5035682054" description="Chloride channel CLIC-like protein 1" evidence="9">
    <location>
        <begin position="21"/>
        <end position="422"/>
    </location>
</feature>
<sequence length="422" mass="49301">MAKNFLTLTLFLLIFQQILSEVDNDESKWLDVHDPLSWDQNSGTKNYCQSDKYIDSCRERLESLEKKIADVESEDVLLRQILRQFLQRLNINLADDVAVMKDASVYLSLTNVRLLKDYLENYENNDVHVRERMRSALSGFIIEAQDQTPIFMRYLQPYQPYLILLNISILPIAVLFIIRRIMSPRQLLMILFMWAFCVSFCFTYARKYKEKLAERYERSEGDTCIKNKSFLGEVSDVLLGYLRIKGKSDCLKKYEDILIEPILLIDPLATFGEVLANFFLSPLEVSGKMMNKFFNDFFVDTPLPLAVFKVIFLFLLLFFFMGYRLRTLFFSVEPVFRPQNENLRIEQVERESTPMIQEVKSCPTLPPPVPPHRKPIEKAPSDSNLAIENLLNEIELPEEGVEQISPPIPRRKSTNLPQEQYN</sequence>
<feature type="signal peptide" evidence="9">
    <location>
        <begin position="1"/>
        <end position="20"/>
    </location>
</feature>
<dbReference type="EMBL" id="CAJFDH010000006">
    <property type="protein sequence ID" value="CAD5228790.1"/>
    <property type="molecule type" value="Genomic_DNA"/>
</dbReference>
<feature type="transmembrane region" description="Helical" evidence="8">
    <location>
        <begin position="158"/>
        <end position="178"/>
    </location>
</feature>
<dbReference type="OrthoDB" id="5837276at2759"/>
<evidence type="ECO:0000256" key="5">
    <source>
        <dbReference type="ARBA" id="ARBA00022989"/>
    </source>
</evidence>
<keyword evidence="11" id="KW-1185">Reference proteome</keyword>
<evidence type="ECO:0000256" key="1">
    <source>
        <dbReference type="ARBA" id="ARBA00004141"/>
    </source>
</evidence>
<keyword evidence="6 8" id="KW-0472">Membrane</keyword>
<proteinExistence type="inferred from homology"/>
<dbReference type="InterPro" id="IPR049813">
    <property type="entry name" value="Elp-1-like_TD"/>
</dbReference>
<keyword evidence="9" id="KW-0732">Signal</keyword>
<dbReference type="Proteomes" id="UP000614601">
    <property type="component" value="Unassembled WGS sequence"/>
</dbReference>
<feature type="region of interest" description="Disordered" evidence="7">
    <location>
        <begin position="397"/>
        <end position="422"/>
    </location>
</feature>
<evidence type="ECO:0000256" key="4">
    <source>
        <dbReference type="ARBA" id="ARBA00022692"/>
    </source>
</evidence>
<organism evidence="10 11">
    <name type="scientific">Bursaphelenchus okinawaensis</name>
    <dbReference type="NCBI Taxonomy" id="465554"/>
    <lineage>
        <taxon>Eukaryota</taxon>
        <taxon>Metazoa</taxon>
        <taxon>Ecdysozoa</taxon>
        <taxon>Nematoda</taxon>
        <taxon>Chromadorea</taxon>
        <taxon>Rhabditida</taxon>
        <taxon>Tylenchina</taxon>
        <taxon>Tylenchomorpha</taxon>
        <taxon>Aphelenchoidea</taxon>
        <taxon>Aphelenchoididae</taxon>
        <taxon>Bursaphelenchus</taxon>
    </lineage>
</organism>
<evidence type="ECO:0000313" key="11">
    <source>
        <dbReference type="Proteomes" id="UP000614601"/>
    </source>
</evidence>
<comment type="similarity">
    <text evidence="2">Belongs to the chloride channel MCLC family.</text>
</comment>
<keyword evidence="5 8" id="KW-1133">Transmembrane helix</keyword>
<feature type="transmembrane region" description="Helical" evidence="8">
    <location>
        <begin position="187"/>
        <end position="205"/>
    </location>
</feature>
<evidence type="ECO:0000256" key="7">
    <source>
        <dbReference type="SAM" id="MobiDB-lite"/>
    </source>
</evidence>
<dbReference type="Pfam" id="PF05934">
    <property type="entry name" value="MCLC"/>
    <property type="match status" value="1"/>
</dbReference>
<gene>
    <name evidence="10" type="ORF">BOKJ2_LOCUS12854</name>
</gene>
<evidence type="ECO:0000256" key="2">
    <source>
        <dbReference type="ARBA" id="ARBA00005944"/>
    </source>
</evidence>
<accession>A0A811LJW9</accession>
<evidence type="ECO:0000313" key="10">
    <source>
        <dbReference type="EMBL" id="CAD5228790.1"/>
    </source>
</evidence>
<evidence type="ECO:0000256" key="8">
    <source>
        <dbReference type="SAM" id="Phobius"/>
    </source>
</evidence>
<dbReference type="InterPro" id="IPR009231">
    <property type="entry name" value="Chloride_chnl_CLIC-like"/>
</dbReference>
<evidence type="ECO:0000256" key="9">
    <source>
        <dbReference type="SAM" id="SignalP"/>
    </source>
</evidence>
<dbReference type="GO" id="GO:0005254">
    <property type="term" value="F:chloride channel activity"/>
    <property type="evidence" value="ECO:0007669"/>
    <property type="project" value="TreeGrafter"/>
</dbReference>
<comment type="caution">
    <text evidence="10">The sequence shown here is derived from an EMBL/GenBank/DDBJ whole genome shotgun (WGS) entry which is preliminary data.</text>
</comment>
<dbReference type="AlphaFoldDB" id="A0A811LJW9"/>
<feature type="transmembrane region" description="Helical" evidence="8">
    <location>
        <begin position="303"/>
        <end position="323"/>
    </location>
</feature>
<reference evidence="10" key="1">
    <citation type="submission" date="2020-09" db="EMBL/GenBank/DDBJ databases">
        <authorList>
            <person name="Kikuchi T."/>
        </authorList>
    </citation>
    <scope>NUCLEOTIDE SEQUENCE</scope>
    <source>
        <strain evidence="10">SH1</strain>
    </source>
</reference>
<dbReference type="EMBL" id="CAJFCW020000006">
    <property type="protein sequence ID" value="CAG9125016.1"/>
    <property type="molecule type" value="Genomic_DNA"/>
</dbReference>
<name>A0A811LJW9_9BILA</name>
<keyword evidence="4 8" id="KW-0812">Transmembrane</keyword>
<dbReference type="PANTHER" id="PTHR34093">
    <property type="entry name" value="CHLORIDE CHANNEL CLIC-LIKE PROTEIN 1"/>
    <property type="match status" value="1"/>
</dbReference>
<dbReference type="GO" id="GO:0005783">
    <property type="term" value="C:endoplasmic reticulum"/>
    <property type="evidence" value="ECO:0007669"/>
    <property type="project" value="TreeGrafter"/>
</dbReference>
<dbReference type="Proteomes" id="UP000783686">
    <property type="component" value="Unassembled WGS sequence"/>
</dbReference>
<dbReference type="GO" id="GO:0016020">
    <property type="term" value="C:membrane"/>
    <property type="evidence" value="ECO:0007669"/>
    <property type="project" value="UniProtKB-SubCell"/>
</dbReference>
<protein>
    <recommendedName>
        <fullName evidence="3">Chloride channel CLIC-like protein 1</fullName>
    </recommendedName>
</protein>
<dbReference type="CDD" id="cd21931">
    <property type="entry name" value="TD_EMAP-like"/>
    <property type="match status" value="1"/>
</dbReference>